<feature type="binding site" evidence="7 8">
    <location>
        <position position="42"/>
    </location>
    <ligand>
        <name>S-adenosyl-L-methionine</name>
        <dbReference type="ChEBI" id="CHEBI:59789"/>
    </ligand>
</feature>
<keyword evidence="2 7" id="KW-0698">rRNA processing</keyword>
<comment type="similarity">
    <text evidence="7">Belongs to the class I-like SAM-binding methyltransferase superfamily. rRNA adenine N(6)-methyltransferase family. RsmA subfamily.</text>
</comment>
<dbReference type="InterPro" id="IPR020598">
    <property type="entry name" value="rRNA_Ade_methylase_Trfase_N"/>
</dbReference>
<evidence type="ECO:0000256" key="4">
    <source>
        <dbReference type="ARBA" id="ARBA00022679"/>
    </source>
</evidence>
<evidence type="ECO:0000256" key="5">
    <source>
        <dbReference type="ARBA" id="ARBA00022691"/>
    </source>
</evidence>
<dbReference type="EMBL" id="CP038033">
    <property type="protein sequence ID" value="QBQ55613.1"/>
    <property type="molecule type" value="Genomic_DNA"/>
</dbReference>
<protein>
    <recommendedName>
        <fullName evidence="7">Ribosomal RNA small subunit methyltransferase A</fullName>
        <ecNumber evidence="7">2.1.1.182</ecNumber>
    </recommendedName>
    <alternativeName>
        <fullName evidence="7">16S rRNA (adenine(1518)-N(6)/adenine(1519)-N(6))-dimethyltransferase</fullName>
    </alternativeName>
    <alternativeName>
        <fullName evidence="7">16S rRNA dimethyladenosine transferase</fullName>
    </alternativeName>
    <alternativeName>
        <fullName evidence="7">16S rRNA dimethylase</fullName>
    </alternativeName>
    <alternativeName>
        <fullName evidence="7">S-adenosylmethionine-6-N', N'-adenosyl(rRNA) dimethyltransferase</fullName>
    </alternativeName>
</protein>
<dbReference type="PANTHER" id="PTHR11727:SF7">
    <property type="entry name" value="DIMETHYLADENOSINE TRANSFERASE-RELATED"/>
    <property type="match status" value="1"/>
</dbReference>
<dbReference type="PROSITE" id="PS51689">
    <property type="entry name" value="SAM_RNA_A_N6_MT"/>
    <property type="match status" value="1"/>
</dbReference>
<dbReference type="KEGG" id="nwr:E3U44_14650"/>
<feature type="binding site" evidence="7 8">
    <location>
        <position position="110"/>
    </location>
    <ligand>
        <name>S-adenosyl-L-methionine</name>
        <dbReference type="ChEBI" id="CHEBI:59789"/>
    </ligand>
</feature>
<dbReference type="InterPro" id="IPR023165">
    <property type="entry name" value="rRNA_Ade_diMease-like_C"/>
</dbReference>
<reference evidence="10 11" key="1">
    <citation type="submission" date="2019-03" db="EMBL/GenBank/DDBJ databases">
        <title>The genome sequence of Nitrosococcus wardiae strain D1FHST reveals the archetypal metabolic capacity of ammonia-oxidizing Gammaproteobacteria.</title>
        <authorList>
            <person name="Wang L."/>
            <person name="Lim C.K."/>
            <person name="Hanson T.E."/>
            <person name="Dang H."/>
            <person name="Klotz M.G."/>
        </authorList>
    </citation>
    <scope>NUCLEOTIDE SEQUENCE [LARGE SCALE GENOMIC DNA]</scope>
    <source>
        <strain evidence="10 11">D1FHS</strain>
    </source>
</reference>
<proteinExistence type="inferred from homology"/>
<evidence type="ECO:0000256" key="6">
    <source>
        <dbReference type="ARBA" id="ARBA00022884"/>
    </source>
</evidence>
<evidence type="ECO:0000256" key="3">
    <source>
        <dbReference type="ARBA" id="ARBA00022603"/>
    </source>
</evidence>
<comment type="catalytic activity">
    <reaction evidence="7">
        <text>adenosine(1518)/adenosine(1519) in 16S rRNA + 4 S-adenosyl-L-methionine = N(6)-dimethyladenosine(1518)/N(6)-dimethyladenosine(1519) in 16S rRNA + 4 S-adenosyl-L-homocysteine + 4 H(+)</text>
        <dbReference type="Rhea" id="RHEA:19609"/>
        <dbReference type="Rhea" id="RHEA-COMP:10232"/>
        <dbReference type="Rhea" id="RHEA-COMP:10233"/>
        <dbReference type="ChEBI" id="CHEBI:15378"/>
        <dbReference type="ChEBI" id="CHEBI:57856"/>
        <dbReference type="ChEBI" id="CHEBI:59789"/>
        <dbReference type="ChEBI" id="CHEBI:74411"/>
        <dbReference type="ChEBI" id="CHEBI:74493"/>
        <dbReference type="EC" id="2.1.1.182"/>
    </reaction>
</comment>
<evidence type="ECO:0000313" key="11">
    <source>
        <dbReference type="Proteomes" id="UP000294325"/>
    </source>
</evidence>
<accession>A0A4P7BZF6</accession>
<dbReference type="InterPro" id="IPR001737">
    <property type="entry name" value="KsgA/Erm"/>
</dbReference>
<dbReference type="Gene3D" id="3.40.50.150">
    <property type="entry name" value="Vaccinia Virus protein VP39"/>
    <property type="match status" value="1"/>
</dbReference>
<dbReference type="GO" id="GO:0052908">
    <property type="term" value="F:16S rRNA (adenine(1518)-N(6)/adenine(1519)-N(6))-dimethyltransferase activity"/>
    <property type="evidence" value="ECO:0007669"/>
    <property type="project" value="UniProtKB-EC"/>
</dbReference>
<gene>
    <name evidence="7 10" type="primary">rsmA</name>
    <name evidence="7" type="synonym">ksgA</name>
    <name evidence="10" type="ORF">E3U44_14650</name>
</gene>
<feature type="binding site" evidence="7 8">
    <location>
        <position position="63"/>
    </location>
    <ligand>
        <name>S-adenosyl-L-methionine</name>
        <dbReference type="ChEBI" id="CHEBI:59789"/>
    </ligand>
</feature>
<dbReference type="InterPro" id="IPR020596">
    <property type="entry name" value="rRNA_Ade_Mease_Trfase_CS"/>
</dbReference>
<dbReference type="PROSITE" id="PS01131">
    <property type="entry name" value="RRNA_A_DIMETH"/>
    <property type="match status" value="1"/>
</dbReference>
<evidence type="ECO:0000256" key="8">
    <source>
        <dbReference type="PROSITE-ProRule" id="PRU01026"/>
    </source>
</evidence>
<sequence length="265" mass="29853">MNIPGYQARKRFGQHFLHDKQVIDRLLRVIHPQSGELMVEIGPGQGALTLPLLRGLGHLEAIELDRDLAAYLVESCASEGDLRLHNVDALAFDFRALVREQNQRLRVVGNLPYNISTPLLFHLLAQVEVLEDMHFMLQREVVVRLAAKPGGKDYGRLSVMVQFYCGVEPLFTVKPGAFMPPPKVDSMVVRLKPCRPSLAPEIPHAALNRVVSQAFSQRRKTLANALKGLLGSADLKILGMDPRQRPETVDLEQYLALTRYWLEHQ</sequence>
<dbReference type="GO" id="GO:0003723">
    <property type="term" value="F:RNA binding"/>
    <property type="evidence" value="ECO:0007669"/>
    <property type="project" value="UniProtKB-UniRule"/>
</dbReference>
<feature type="binding site" evidence="7 8">
    <location>
        <position position="88"/>
    </location>
    <ligand>
        <name>S-adenosyl-L-methionine</name>
        <dbReference type="ChEBI" id="CHEBI:59789"/>
    </ligand>
</feature>
<evidence type="ECO:0000256" key="7">
    <source>
        <dbReference type="HAMAP-Rule" id="MF_00607"/>
    </source>
</evidence>
<comment type="function">
    <text evidence="7">Specifically dimethylates two adjacent adenosines (A1518 and A1519) in the loop of a conserved hairpin near the 3'-end of 16S rRNA in the 30S particle. May play a critical role in biogenesis of 30S subunits.</text>
</comment>
<dbReference type="Pfam" id="PF00398">
    <property type="entry name" value="RrnaAD"/>
    <property type="match status" value="1"/>
</dbReference>
<organism evidence="10 11">
    <name type="scientific">Nitrosococcus wardiae</name>
    <dbReference type="NCBI Taxonomy" id="1814290"/>
    <lineage>
        <taxon>Bacteria</taxon>
        <taxon>Pseudomonadati</taxon>
        <taxon>Pseudomonadota</taxon>
        <taxon>Gammaproteobacteria</taxon>
        <taxon>Chromatiales</taxon>
        <taxon>Chromatiaceae</taxon>
        <taxon>Nitrosococcus</taxon>
    </lineage>
</organism>
<dbReference type="InterPro" id="IPR011530">
    <property type="entry name" value="rRNA_adenine_dimethylase"/>
</dbReference>
<dbReference type="GO" id="GO:0005829">
    <property type="term" value="C:cytosol"/>
    <property type="evidence" value="ECO:0007669"/>
    <property type="project" value="TreeGrafter"/>
</dbReference>
<name>A0A4P7BZF6_9GAMM</name>
<feature type="binding site" evidence="7 8">
    <location>
        <position position="17"/>
    </location>
    <ligand>
        <name>S-adenosyl-L-methionine</name>
        <dbReference type="ChEBI" id="CHEBI:59789"/>
    </ligand>
</feature>
<dbReference type="Proteomes" id="UP000294325">
    <property type="component" value="Chromosome"/>
</dbReference>
<dbReference type="Gene3D" id="1.10.8.100">
    <property type="entry name" value="Ribosomal RNA adenine dimethylase-like, domain 2"/>
    <property type="match status" value="1"/>
</dbReference>
<keyword evidence="1 7" id="KW-0963">Cytoplasm</keyword>
<evidence type="ECO:0000313" key="10">
    <source>
        <dbReference type="EMBL" id="QBQ55613.1"/>
    </source>
</evidence>
<evidence type="ECO:0000256" key="1">
    <source>
        <dbReference type="ARBA" id="ARBA00022490"/>
    </source>
</evidence>
<dbReference type="AlphaFoldDB" id="A0A4P7BZF6"/>
<keyword evidence="4 7" id="KW-0808">Transferase</keyword>
<feature type="binding site" evidence="7 8">
    <location>
        <position position="15"/>
    </location>
    <ligand>
        <name>S-adenosyl-L-methionine</name>
        <dbReference type="ChEBI" id="CHEBI:59789"/>
    </ligand>
</feature>
<dbReference type="HAMAP" id="MF_00607">
    <property type="entry name" value="16SrRNA_methyltr_A"/>
    <property type="match status" value="1"/>
</dbReference>
<keyword evidence="11" id="KW-1185">Reference proteome</keyword>
<dbReference type="InterPro" id="IPR029063">
    <property type="entry name" value="SAM-dependent_MTases_sf"/>
</dbReference>
<dbReference type="EC" id="2.1.1.182" evidence="7"/>
<evidence type="ECO:0000259" key="9">
    <source>
        <dbReference type="SMART" id="SM00650"/>
    </source>
</evidence>
<dbReference type="NCBIfam" id="TIGR00755">
    <property type="entry name" value="ksgA"/>
    <property type="match status" value="1"/>
</dbReference>
<keyword evidence="6 7" id="KW-0694">RNA-binding</keyword>
<dbReference type="OrthoDB" id="9814755at2"/>
<feature type="domain" description="Ribosomal RNA adenine methylase transferase N-terminal" evidence="9">
    <location>
        <begin position="22"/>
        <end position="195"/>
    </location>
</feature>
<keyword evidence="3 7" id="KW-0489">Methyltransferase</keyword>
<keyword evidence="5 7" id="KW-0949">S-adenosyl-L-methionine</keyword>
<dbReference type="SMART" id="SM00650">
    <property type="entry name" value="rADc"/>
    <property type="match status" value="1"/>
</dbReference>
<dbReference type="PANTHER" id="PTHR11727">
    <property type="entry name" value="DIMETHYLADENOSINE TRANSFERASE"/>
    <property type="match status" value="1"/>
</dbReference>
<dbReference type="FunFam" id="1.10.8.100:FF:000001">
    <property type="entry name" value="Ribosomal RNA small subunit methyltransferase A"/>
    <property type="match status" value="1"/>
</dbReference>
<dbReference type="SUPFAM" id="SSF53335">
    <property type="entry name" value="S-adenosyl-L-methionine-dependent methyltransferases"/>
    <property type="match status" value="1"/>
</dbReference>
<dbReference type="RefSeq" id="WP_134358870.1">
    <property type="nucleotide sequence ID" value="NZ_CP038033.1"/>
</dbReference>
<comment type="subcellular location">
    <subcellularLocation>
        <location evidence="7">Cytoplasm</location>
    </subcellularLocation>
</comment>
<evidence type="ECO:0000256" key="2">
    <source>
        <dbReference type="ARBA" id="ARBA00022552"/>
    </source>
</evidence>